<dbReference type="Proteomes" id="UP001165489">
    <property type="component" value="Unassembled WGS sequence"/>
</dbReference>
<accession>A0ABS9V4G2</accession>
<organism evidence="2 3">
    <name type="scientific">Belliella filtrata</name>
    <dbReference type="NCBI Taxonomy" id="2923435"/>
    <lineage>
        <taxon>Bacteria</taxon>
        <taxon>Pseudomonadati</taxon>
        <taxon>Bacteroidota</taxon>
        <taxon>Cytophagia</taxon>
        <taxon>Cytophagales</taxon>
        <taxon>Cyclobacteriaceae</taxon>
        <taxon>Belliella</taxon>
    </lineage>
</organism>
<feature type="transmembrane region" description="Helical" evidence="1">
    <location>
        <begin position="118"/>
        <end position="135"/>
    </location>
</feature>
<evidence type="ECO:0000313" key="2">
    <source>
        <dbReference type="EMBL" id="MCH7411268.1"/>
    </source>
</evidence>
<keyword evidence="1" id="KW-0812">Transmembrane</keyword>
<keyword evidence="1" id="KW-0472">Membrane</keyword>
<protein>
    <submittedName>
        <fullName evidence="2">Uncharacterized protein</fullName>
    </submittedName>
</protein>
<reference evidence="2" key="1">
    <citation type="submission" date="2022-03" db="EMBL/GenBank/DDBJ databases">
        <title>De novo assembled genomes of Belliella spp. (Cyclobacteriaceae) strains.</title>
        <authorList>
            <person name="Szabo A."/>
            <person name="Korponai K."/>
            <person name="Felfoldi T."/>
        </authorList>
    </citation>
    <scope>NUCLEOTIDE SEQUENCE</scope>
    <source>
        <strain evidence="2">DSM 111904</strain>
    </source>
</reference>
<gene>
    <name evidence="2" type="ORF">MM239_17870</name>
</gene>
<proteinExistence type="predicted"/>
<keyword evidence="3" id="KW-1185">Reference proteome</keyword>
<comment type="caution">
    <text evidence="2">The sequence shown here is derived from an EMBL/GenBank/DDBJ whole genome shotgun (WGS) entry which is preliminary data.</text>
</comment>
<sequence>MKPLTGQEIIGAMVEMDVDKNLFRAFIQVGEDKMYRGTILSVSDTGIVIAEAKFSKSKLISGDRLVPVSFFPSKNIQYLNIRKRNSMRTKNVLSASGVVLGIGIGFLVNSDSDPTNNALYGAAIGGLTGVILGRITTTRIYELQINGNESVYLEHLREFQKFSPDSLPSERLFIQNGIRFGYNTKSDFFRNSQSWCNMLFEKRASSKNTASRFVDQTRTIYAGHKDKSKGKALFYEGQHWKIVFPDVGNMNNHNNYLTGHKDGIFHPRYMVKLGEMDTTYFKPEY</sequence>
<dbReference type="EMBL" id="JAKZGP010000067">
    <property type="protein sequence ID" value="MCH7411268.1"/>
    <property type="molecule type" value="Genomic_DNA"/>
</dbReference>
<evidence type="ECO:0000256" key="1">
    <source>
        <dbReference type="SAM" id="Phobius"/>
    </source>
</evidence>
<feature type="transmembrane region" description="Helical" evidence="1">
    <location>
        <begin position="92"/>
        <end position="112"/>
    </location>
</feature>
<dbReference type="RefSeq" id="WP_241349618.1">
    <property type="nucleotide sequence ID" value="NZ_JAKZGP010000067.1"/>
</dbReference>
<evidence type="ECO:0000313" key="3">
    <source>
        <dbReference type="Proteomes" id="UP001165489"/>
    </source>
</evidence>
<keyword evidence="1" id="KW-1133">Transmembrane helix</keyword>
<name>A0ABS9V4G2_9BACT</name>